<dbReference type="PANTHER" id="PTHR33217">
    <property type="entry name" value="TRANSPOSASE FOR INSERTION SEQUENCE ELEMENT IS1081"/>
    <property type="match status" value="1"/>
</dbReference>
<dbReference type="GO" id="GO:0004803">
    <property type="term" value="F:transposase activity"/>
    <property type="evidence" value="ECO:0007669"/>
    <property type="project" value="InterPro"/>
</dbReference>
<comment type="caution">
    <text evidence="7">The sequence shown here is derived from an EMBL/GenBank/DDBJ whole genome shotgun (WGS) entry which is preliminary data.</text>
</comment>
<evidence type="ECO:0000256" key="4">
    <source>
        <dbReference type="ARBA" id="ARBA00023125"/>
    </source>
</evidence>
<dbReference type="NCBIfam" id="NF033543">
    <property type="entry name" value="transpos_IS256"/>
    <property type="match status" value="1"/>
</dbReference>
<keyword evidence="8" id="KW-1185">Reference proteome</keyword>
<evidence type="ECO:0000256" key="6">
    <source>
        <dbReference type="SAM" id="MobiDB-lite"/>
    </source>
</evidence>
<keyword evidence="3" id="KW-0815">Transposition</keyword>
<evidence type="ECO:0000313" key="8">
    <source>
        <dbReference type="Proteomes" id="UP000092668"/>
    </source>
</evidence>
<accession>A0A1B8SFA7</accession>
<comment type="similarity">
    <text evidence="2">Belongs to the transposase mutator family.</text>
</comment>
<dbReference type="GO" id="GO:0006313">
    <property type="term" value="P:DNA transposition"/>
    <property type="evidence" value="ECO:0007669"/>
    <property type="project" value="InterPro"/>
</dbReference>
<evidence type="ECO:0000256" key="2">
    <source>
        <dbReference type="ARBA" id="ARBA00010961"/>
    </source>
</evidence>
<dbReference type="GO" id="GO:0003677">
    <property type="term" value="F:DNA binding"/>
    <property type="evidence" value="ECO:0007669"/>
    <property type="project" value="UniProtKB-KW"/>
</dbReference>
<feature type="region of interest" description="Disordered" evidence="6">
    <location>
        <begin position="1"/>
        <end position="28"/>
    </location>
</feature>
<evidence type="ECO:0000256" key="3">
    <source>
        <dbReference type="ARBA" id="ARBA00022578"/>
    </source>
</evidence>
<keyword evidence="4" id="KW-0238">DNA-binding</keyword>
<name>A0A1B8SFA7_9MYCO</name>
<evidence type="ECO:0000313" key="7">
    <source>
        <dbReference type="EMBL" id="OBY31404.1"/>
    </source>
</evidence>
<dbReference type="AlphaFoldDB" id="A0A1B8SFA7"/>
<evidence type="ECO:0000256" key="1">
    <source>
        <dbReference type="ARBA" id="ARBA00002190"/>
    </source>
</evidence>
<gene>
    <name evidence="7" type="ORF">ACT18_12580</name>
</gene>
<proteinExistence type="inferred from homology"/>
<dbReference type="PROSITE" id="PS01007">
    <property type="entry name" value="TRANSPOSASE_MUTATOR"/>
    <property type="match status" value="1"/>
</dbReference>
<protein>
    <submittedName>
        <fullName evidence="7">Transposase</fullName>
    </submittedName>
</protein>
<dbReference type="InterPro" id="IPR001207">
    <property type="entry name" value="Transposase_mutator"/>
</dbReference>
<dbReference type="Proteomes" id="UP000092668">
    <property type="component" value="Unassembled WGS sequence"/>
</dbReference>
<organism evidence="7 8">
    <name type="scientific">Mycolicibacter kumamotonensis</name>
    <dbReference type="NCBI Taxonomy" id="354243"/>
    <lineage>
        <taxon>Bacteria</taxon>
        <taxon>Bacillati</taxon>
        <taxon>Actinomycetota</taxon>
        <taxon>Actinomycetes</taxon>
        <taxon>Mycobacteriales</taxon>
        <taxon>Mycobacteriaceae</taxon>
        <taxon>Mycolicibacter</taxon>
    </lineage>
</organism>
<reference evidence="7 8" key="1">
    <citation type="submission" date="2015-06" db="EMBL/GenBank/DDBJ databases">
        <title>Genome sequence of Mycobacterium kumamotonense strain Roo.</title>
        <authorList>
            <person name="Greninger A.L."/>
            <person name="Cunningham G."/>
            <person name="Miller S."/>
        </authorList>
    </citation>
    <scope>NUCLEOTIDE SEQUENCE [LARGE SCALE GENOMIC DNA]</scope>
    <source>
        <strain evidence="7 8">Roo</strain>
    </source>
</reference>
<dbReference type="Pfam" id="PF00872">
    <property type="entry name" value="Transposase_mut"/>
    <property type="match status" value="1"/>
</dbReference>
<feature type="compositionally biased region" description="Basic and acidic residues" evidence="6">
    <location>
        <begin position="14"/>
        <end position="28"/>
    </location>
</feature>
<keyword evidence="5" id="KW-0233">DNA recombination</keyword>
<dbReference type="EMBL" id="LFOE01000017">
    <property type="protein sequence ID" value="OBY31404.1"/>
    <property type="molecule type" value="Genomic_DNA"/>
</dbReference>
<evidence type="ECO:0000256" key="5">
    <source>
        <dbReference type="ARBA" id="ARBA00023172"/>
    </source>
</evidence>
<dbReference type="PATRIC" id="fig|354243.3.peg.2601"/>
<sequence>MMSAVTDEAIGTEVTEKPARRSSRLDERRAVRAASPARVAVNELAASGALDGLFAKIDTGDIDLTGDGGFVTELIKATLERGLAVELTDHLGYEKGDPAAAAFPNSRNGSTPKTIATNVGEVDLAVPRDRDSTFTPQLVPKGIRRLGGLDDMIISLYAGGMTVRDIAYHLEATLGTELSHETISNITDAVCDEVLTWQQRPLDALYPVIYLDAIVVKVRDGAHVRNKAAHIAVGVDIDGVKHVLGIWLQQTEGAKFWAGVCADLANRGVRDVLIVCCDGLTGLPEAIEATWTQATVQTCTVHLIRAAMRFVGYGDRKAVAAALKPIYTAANADAAAAALQDFTEGPWGAKYPHAVATWQAAWERFIPFLAFPPELRRVIYTTNSIESLNYQLRKVTKNRGHFPNDDAVVKLLWLAICDIEDKRARARAKERGKPAADRKAAGRLVEGQVVTNWKQALAQLAIAYPDRINPHL</sequence>
<dbReference type="PANTHER" id="PTHR33217:SF8">
    <property type="entry name" value="MUTATOR FAMILY TRANSPOSASE"/>
    <property type="match status" value="1"/>
</dbReference>
<comment type="function">
    <text evidence="1">Required for the transposition of the insertion element.</text>
</comment>